<proteinExistence type="predicted"/>
<keyword evidence="2" id="KW-1185">Reference proteome</keyword>
<evidence type="ECO:0000313" key="2">
    <source>
        <dbReference type="Proteomes" id="UP000183832"/>
    </source>
</evidence>
<name>A0A1J1HF04_9DIPT</name>
<accession>A0A1J1HF04</accession>
<dbReference type="AlphaFoldDB" id="A0A1J1HF04"/>
<dbReference type="Proteomes" id="UP000183832">
    <property type="component" value="Unassembled WGS sequence"/>
</dbReference>
<evidence type="ECO:0000313" key="1">
    <source>
        <dbReference type="EMBL" id="CRK86581.1"/>
    </source>
</evidence>
<reference evidence="1 2" key="1">
    <citation type="submission" date="2015-04" db="EMBL/GenBank/DDBJ databases">
        <authorList>
            <person name="Syromyatnikov M.Y."/>
            <person name="Popov V.N."/>
        </authorList>
    </citation>
    <scope>NUCLEOTIDE SEQUENCE [LARGE SCALE GENOMIC DNA]</scope>
</reference>
<gene>
    <name evidence="1" type="ORF">CLUMA_CG000278</name>
</gene>
<protein>
    <submittedName>
        <fullName evidence="1">CLUMA_CG000278, isoform A</fullName>
    </submittedName>
</protein>
<dbReference type="EMBL" id="CVRI01000001">
    <property type="protein sequence ID" value="CRK86581.1"/>
    <property type="molecule type" value="Genomic_DNA"/>
</dbReference>
<sequence>MKSLVLNFKIMLIRTLLNVHNCKIKNVIRRFYGFKIFLWFLIRRQLGSYIALNFKPLALKAKIANRNLILKELIYGRNYYLNISHKIHEEKTTPSSNIEIFKGTTKAEKILI</sequence>
<organism evidence="1 2">
    <name type="scientific">Clunio marinus</name>
    <dbReference type="NCBI Taxonomy" id="568069"/>
    <lineage>
        <taxon>Eukaryota</taxon>
        <taxon>Metazoa</taxon>
        <taxon>Ecdysozoa</taxon>
        <taxon>Arthropoda</taxon>
        <taxon>Hexapoda</taxon>
        <taxon>Insecta</taxon>
        <taxon>Pterygota</taxon>
        <taxon>Neoptera</taxon>
        <taxon>Endopterygota</taxon>
        <taxon>Diptera</taxon>
        <taxon>Nematocera</taxon>
        <taxon>Chironomoidea</taxon>
        <taxon>Chironomidae</taxon>
        <taxon>Clunio</taxon>
    </lineage>
</organism>